<evidence type="ECO:0000313" key="1">
    <source>
        <dbReference type="EMBL" id="KAG5558897.1"/>
    </source>
</evidence>
<accession>A0AAV6L4J2</accession>
<keyword evidence="2" id="KW-1185">Reference proteome</keyword>
<organism evidence="1 2">
    <name type="scientific">Rhododendron griersonianum</name>
    <dbReference type="NCBI Taxonomy" id="479676"/>
    <lineage>
        <taxon>Eukaryota</taxon>
        <taxon>Viridiplantae</taxon>
        <taxon>Streptophyta</taxon>
        <taxon>Embryophyta</taxon>
        <taxon>Tracheophyta</taxon>
        <taxon>Spermatophyta</taxon>
        <taxon>Magnoliopsida</taxon>
        <taxon>eudicotyledons</taxon>
        <taxon>Gunneridae</taxon>
        <taxon>Pentapetalae</taxon>
        <taxon>asterids</taxon>
        <taxon>Ericales</taxon>
        <taxon>Ericaceae</taxon>
        <taxon>Ericoideae</taxon>
        <taxon>Rhodoreae</taxon>
        <taxon>Rhododendron</taxon>
    </lineage>
</organism>
<evidence type="ECO:0000313" key="2">
    <source>
        <dbReference type="Proteomes" id="UP000823749"/>
    </source>
</evidence>
<dbReference type="AlphaFoldDB" id="A0AAV6L4J2"/>
<dbReference type="Proteomes" id="UP000823749">
    <property type="component" value="Chromosome 3"/>
</dbReference>
<protein>
    <submittedName>
        <fullName evidence="1">Uncharacterized protein</fullName>
    </submittedName>
</protein>
<dbReference type="EMBL" id="JACTNZ010000003">
    <property type="protein sequence ID" value="KAG5558897.1"/>
    <property type="molecule type" value="Genomic_DNA"/>
</dbReference>
<sequence length="64" mass="7605">MGCLGFKMDNQLGLRNEWEDWSTLCWDRVGQHWGECEGELPRLVRFARQKFLVNSLVPAWIAYF</sequence>
<comment type="caution">
    <text evidence="1">The sequence shown here is derived from an EMBL/GenBank/DDBJ whole genome shotgun (WGS) entry which is preliminary data.</text>
</comment>
<gene>
    <name evidence="1" type="ORF">RHGRI_008745</name>
</gene>
<name>A0AAV6L4J2_9ERIC</name>
<proteinExistence type="predicted"/>
<reference evidence="1" key="1">
    <citation type="submission" date="2020-08" db="EMBL/GenBank/DDBJ databases">
        <title>Plant Genome Project.</title>
        <authorList>
            <person name="Zhang R.-G."/>
        </authorList>
    </citation>
    <scope>NUCLEOTIDE SEQUENCE</scope>
    <source>
        <strain evidence="1">WSP0</strain>
        <tissue evidence="1">Leaf</tissue>
    </source>
</reference>